<proteinExistence type="predicted"/>
<dbReference type="Gene3D" id="2.60.120.200">
    <property type="match status" value="1"/>
</dbReference>
<keyword evidence="5" id="KW-1185">Reference proteome</keyword>
<reference evidence="4 5" key="1">
    <citation type="submission" date="2023-11" db="EMBL/GenBank/DDBJ databases">
        <title>Gilvimarinus fulvus sp. nov., isolated from the surface of Kelp.</title>
        <authorList>
            <person name="Sun Y.Y."/>
            <person name="Gong Y."/>
            <person name="Du Z.J."/>
        </authorList>
    </citation>
    <scope>NUCLEOTIDE SEQUENCE [LARGE SCALE GENOMIC DNA]</scope>
    <source>
        <strain evidence="4 5">SDUM040013</strain>
    </source>
</reference>
<dbReference type="InterPro" id="IPR014895">
    <property type="entry name" value="Alginate_lyase_2"/>
</dbReference>
<dbReference type="GO" id="GO:0016829">
    <property type="term" value="F:lyase activity"/>
    <property type="evidence" value="ECO:0007669"/>
    <property type="project" value="UniProtKB-KW"/>
</dbReference>
<feature type="region of interest" description="Disordered" evidence="1">
    <location>
        <begin position="24"/>
        <end position="44"/>
    </location>
</feature>
<dbReference type="Pfam" id="PF08787">
    <property type="entry name" value="Alginate_lyase2"/>
    <property type="match status" value="1"/>
</dbReference>
<dbReference type="SUPFAM" id="SSF49785">
    <property type="entry name" value="Galactose-binding domain-like"/>
    <property type="match status" value="1"/>
</dbReference>
<evidence type="ECO:0000256" key="2">
    <source>
        <dbReference type="SAM" id="SignalP"/>
    </source>
</evidence>
<feature type="chain" id="PRO_5046079590" evidence="2">
    <location>
        <begin position="21"/>
        <end position="479"/>
    </location>
</feature>
<dbReference type="EMBL" id="JAXAFO010000030">
    <property type="protein sequence ID" value="MDX6850747.1"/>
    <property type="molecule type" value="Genomic_DNA"/>
</dbReference>
<feature type="region of interest" description="Disordered" evidence="1">
    <location>
        <begin position="62"/>
        <end position="83"/>
    </location>
</feature>
<dbReference type="InterPro" id="IPR013320">
    <property type="entry name" value="ConA-like_dom_sf"/>
</dbReference>
<evidence type="ECO:0000256" key="1">
    <source>
        <dbReference type="SAM" id="MobiDB-lite"/>
    </source>
</evidence>
<comment type="caution">
    <text evidence="4">The sequence shown here is derived from an EMBL/GenBank/DDBJ whole genome shotgun (WGS) entry which is preliminary data.</text>
</comment>
<dbReference type="Pfam" id="PF00754">
    <property type="entry name" value="F5_F8_type_C"/>
    <property type="match status" value="1"/>
</dbReference>
<keyword evidence="4" id="KW-0456">Lyase</keyword>
<keyword evidence="2" id="KW-0732">Signal</keyword>
<dbReference type="InterPro" id="IPR000421">
    <property type="entry name" value="FA58C"/>
</dbReference>
<dbReference type="Proteomes" id="UP001273505">
    <property type="component" value="Unassembled WGS sequence"/>
</dbReference>
<evidence type="ECO:0000313" key="5">
    <source>
        <dbReference type="Proteomes" id="UP001273505"/>
    </source>
</evidence>
<sequence length="479" mass="51332">MPKTNSKTIALILAVTLCTACSGSGSDSSGSGSSSTPTSSSSSAASSNACLASGRLVVSAVSDDGSHDGHAPENAVDSSFDRDSRWSSLGDGKILHLDMGTQATISEVKTSWLDADTRTAFYEVESSADNDNWSTLVANGQSNSTELFAVDSFDPVEARYVRIIGRGNSENTWNSLLEVEIHGCNGIEPISAQPSGAPLASTLDPGLPPSDNFDLSRWYISIPTDEDGNGRADNIKENELNDGYEQPDFFYTGADGGLVFRVGPTGFKTSTNTSYTRVELREMLRAGNTSISTQGVNRNNWVFGSAPASDRAAAGGVDGNMRATLAVNRVSTTGEAYQIGRVIVGQIHANDDEPIRLYYRKLPGNTNGSLYFAHELNGGDDIWHELIGSRSNSAPNPSDGVALNEQFSYEIDVEGNMLSVFIYRVGKETVSKTIDISSSGYDEGGQYMYFKAGAYNQNNSGEEDDYTQVTFYALEHSHQ</sequence>
<evidence type="ECO:0000259" key="3">
    <source>
        <dbReference type="PROSITE" id="PS50022"/>
    </source>
</evidence>
<name>A0ABU4S0Y2_9GAMM</name>
<feature type="signal peptide" evidence="2">
    <location>
        <begin position="1"/>
        <end position="20"/>
    </location>
</feature>
<protein>
    <submittedName>
        <fullName evidence="4">Polysaccharide lyase family 7 protein</fullName>
    </submittedName>
</protein>
<dbReference type="RefSeq" id="WP_302720720.1">
    <property type="nucleotide sequence ID" value="NZ_JAULRU010000172.1"/>
</dbReference>
<dbReference type="PROSITE" id="PS50022">
    <property type="entry name" value="FA58C_3"/>
    <property type="match status" value="1"/>
</dbReference>
<organism evidence="4 5">
    <name type="scientific">Gilvimarinus gilvus</name>
    <dbReference type="NCBI Taxonomy" id="3058038"/>
    <lineage>
        <taxon>Bacteria</taxon>
        <taxon>Pseudomonadati</taxon>
        <taxon>Pseudomonadota</taxon>
        <taxon>Gammaproteobacteria</taxon>
        <taxon>Cellvibrionales</taxon>
        <taxon>Cellvibrionaceae</taxon>
        <taxon>Gilvimarinus</taxon>
    </lineage>
</organism>
<evidence type="ECO:0000313" key="4">
    <source>
        <dbReference type="EMBL" id="MDX6850747.1"/>
    </source>
</evidence>
<accession>A0ABU4S0Y2</accession>
<dbReference type="Gene3D" id="2.60.120.260">
    <property type="entry name" value="Galactose-binding domain-like"/>
    <property type="match status" value="1"/>
</dbReference>
<dbReference type="InterPro" id="IPR008979">
    <property type="entry name" value="Galactose-bd-like_sf"/>
</dbReference>
<dbReference type="SUPFAM" id="SSF49899">
    <property type="entry name" value="Concanavalin A-like lectins/glucanases"/>
    <property type="match status" value="1"/>
</dbReference>
<gene>
    <name evidence="4" type="ORF">SCD92_15340</name>
</gene>
<feature type="domain" description="F5/8 type C" evidence="3">
    <location>
        <begin position="44"/>
        <end position="184"/>
    </location>
</feature>